<dbReference type="GO" id="GO:1990862">
    <property type="term" value="C:nuclear membrane complex Bqt3-Bqt4"/>
    <property type="evidence" value="ECO:0007669"/>
    <property type="project" value="InterPro"/>
</dbReference>
<dbReference type="Gene3D" id="3.10.260.10">
    <property type="entry name" value="Transcription regulator HTH, APSES-type DNA-binding domain"/>
    <property type="match status" value="1"/>
</dbReference>
<dbReference type="Proteomes" id="UP000279236">
    <property type="component" value="Unassembled WGS sequence"/>
</dbReference>
<dbReference type="STRING" id="105984.A0A427XNZ2"/>
<dbReference type="GeneID" id="39593559"/>
<name>A0A427XNZ2_9TREE</name>
<evidence type="ECO:0000313" key="4">
    <source>
        <dbReference type="Proteomes" id="UP000279236"/>
    </source>
</evidence>
<evidence type="ECO:0000256" key="1">
    <source>
        <dbReference type="SAM" id="MobiDB-lite"/>
    </source>
</evidence>
<dbReference type="EMBL" id="RSCE01000008">
    <property type="protein sequence ID" value="RSH80437.1"/>
    <property type="molecule type" value="Genomic_DNA"/>
</dbReference>
<dbReference type="GO" id="GO:0044820">
    <property type="term" value="P:mitotic telomere tethering at nuclear periphery"/>
    <property type="evidence" value="ECO:0007669"/>
    <property type="project" value="TreeGrafter"/>
</dbReference>
<feature type="compositionally biased region" description="Low complexity" evidence="1">
    <location>
        <begin position="213"/>
        <end position="226"/>
    </location>
</feature>
<feature type="region of interest" description="Disordered" evidence="1">
    <location>
        <begin position="294"/>
        <end position="334"/>
    </location>
</feature>
<dbReference type="OrthoDB" id="5346159at2759"/>
<evidence type="ECO:0000313" key="3">
    <source>
        <dbReference type="EMBL" id="RSH80437.1"/>
    </source>
</evidence>
<keyword evidence="4" id="KW-1185">Reference proteome</keyword>
<dbReference type="InterPro" id="IPR036887">
    <property type="entry name" value="HTH_APSES_sf"/>
</dbReference>
<feature type="region of interest" description="Disordered" evidence="1">
    <location>
        <begin position="178"/>
        <end position="252"/>
    </location>
</feature>
<evidence type="ECO:0000259" key="2">
    <source>
        <dbReference type="PROSITE" id="PS51299"/>
    </source>
</evidence>
<reference evidence="3 4" key="1">
    <citation type="submission" date="2018-11" db="EMBL/GenBank/DDBJ databases">
        <title>Genome sequence of Apiotrichum porosum DSM 27194.</title>
        <authorList>
            <person name="Aliyu H."/>
            <person name="Gorte O."/>
            <person name="Ochsenreither K."/>
        </authorList>
    </citation>
    <scope>NUCLEOTIDE SEQUENCE [LARGE SCALE GENOMIC DNA]</scope>
    <source>
        <strain evidence="3 4">DSM 27194</strain>
    </source>
</reference>
<dbReference type="SUPFAM" id="SSF54616">
    <property type="entry name" value="DNA-binding domain of Mlu1-box binding protein MBP1"/>
    <property type="match status" value="1"/>
</dbReference>
<feature type="compositionally biased region" description="Low complexity" evidence="1">
    <location>
        <begin position="233"/>
        <end position="252"/>
    </location>
</feature>
<dbReference type="GO" id="GO:0003677">
    <property type="term" value="F:DNA binding"/>
    <property type="evidence" value="ECO:0007669"/>
    <property type="project" value="InterPro"/>
</dbReference>
<accession>A0A427XNZ2</accession>
<gene>
    <name evidence="3" type="ORF">EHS24_009016</name>
</gene>
<feature type="domain" description="HTH APSES-type" evidence="2">
    <location>
        <begin position="69"/>
        <end position="183"/>
    </location>
</feature>
<organism evidence="3 4">
    <name type="scientific">Apiotrichum porosum</name>
    <dbReference type="NCBI Taxonomy" id="105984"/>
    <lineage>
        <taxon>Eukaryota</taxon>
        <taxon>Fungi</taxon>
        <taxon>Dikarya</taxon>
        <taxon>Basidiomycota</taxon>
        <taxon>Agaricomycotina</taxon>
        <taxon>Tremellomycetes</taxon>
        <taxon>Trichosporonales</taxon>
        <taxon>Trichosporonaceae</taxon>
        <taxon>Apiotrichum</taxon>
    </lineage>
</organism>
<comment type="caution">
    <text evidence="3">The sequence shown here is derived from an EMBL/GenBank/DDBJ whole genome shotgun (WGS) entry which is preliminary data.</text>
</comment>
<dbReference type="InterPro" id="IPR037548">
    <property type="entry name" value="Bqt4"/>
</dbReference>
<dbReference type="PANTHER" id="PTHR38044">
    <property type="entry name" value="BOUQUET FORMATION PROTEIN 4"/>
    <property type="match status" value="1"/>
</dbReference>
<proteinExistence type="predicted"/>
<protein>
    <recommendedName>
        <fullName evidence="2">HTH APSES-type domain-containing protein</fullName>
    </recommendedName>
</protein>
<dbReference type="PANTHER" id="PTHR38044:SF1">
    <property type="entry name" value="BOUQUET FORMATION PROTEIN 4"/>
    <property type="match status" value="1"/>
</dbReference>
<sequence length="381" mass="41030">MPRPSNTVPAASGVDAPLPPPPPYSGIDINQPTPPTVNRPRLPEDKRNPYLPDLTEDATIVKFQTIVREQKEIVIGRIKVQTPGRSTHAFILRRYDTNAVSLTTMYKVAFPGSSDEDEKREMDWVRSSYDTRDTNGGSESDAVRLAGQWVPRNLAIHLAPAYGIADLVLALSRAEPDPSVSYRKSQRSQQAADELARSRGTPVASTEATRTRAAPSMTAPDAAAPPSKRARRTAATEAAIPPAAPAPAEEPTHLTLEATTTVTAPVGANIDMNAEIESAKQLVRDLKRELQMRTTAGDEVEETGGAQAEGSRGAKRGQEEEGATLPSGSTRKERVIKTNKRVEGTTVVKVVRNTAYGAMIFGLGVGAAFLPRVFEMAANYL</sequence>
<feature type="region of interest" description="Disordered" evidence="1">
    <location>
        <begin position="1"/>
        <end position="51"/>
    </location>
</feature>
<dbReference type="AlphaFoldDB" id="A0A427XNZ2"/>
<dbReference type="GO" id="GO:0070197">
    <property type="term" value="P:meiotic attachment of telomere to nuclear envelope"/>
    <property type="evidence" value="ECO:0007669"/>
    <property type="project" value="InterPro"/>
</dbReference>
<dbReference type="InterPro" id="IPR003163">
    <property type="entry name" value="Tscrpt_reg_HTH_APSES-type"/>
</dbReference>
<dbReference type="RefSeq" id="XP_028475384.1">
    <property type="nucleotide sequence ID" value="XM_028624312.1"/>
</dbReference>
<dbReference type="PROSITE" id="PS51299">
    <property type="entry name" value="HTH_APSES"/>
    <property type="match status" value="1"/>
</dbReference>